<dbReference type="InterPro" id="IPR011701">
    <property type="entry name" value="MFS"/>
</dbReference>
<comment type="subcellular location">
    <subcellularLocation>
        <location evidence="1">Cell membrane</location>
        <topology evidence="1">Multi-pass membrane protein</topology>
    </subcellularLocation>
</comment>
<dbReference type="PANTHER" id="PTHR43124:SF3">
    <property type="entry name" value="CHLORAMPHENICOL EFFLUX PUMP RV0191"/>
    <property type="match status" value="1"/>
</dbReference>
<dbReference type="PANTHER" id="PTHR43124">
    <property type="entry name" value="PURINE EFFLUX PUMP PBUE"/>
    <property type="match status" value="1"/>
</dbReference>
<feature type="transmembrane region" description="Helical" evidence="6">
    <location>
        <begin position="335"/>
        <end position="356"/>
    </location>
</feature>
<evidence type="ECO:0000313" key="8">
    <source>
        <dbReference type="EMBL" id="HJC85450.1"/>
    </source>
</evidence>
<feature type="transmembrane region" description="Helical" evidence="6">
    <location>
        <begin position="75"/>
        <end position="98"/>
    </location>
</feature>
<reference evidence="8" key="1">
    <citation type="journal article" date="2021" name="PeerJ">
        <title>Extensive microbial diversity within the chicken gut microbiome revealed by metagenomics and culture.</title>
        <authorList>
            <person name="Gilroy R."/>
            <person name="Ravi A."/>
            <person name="Getino M."/>
            <person name="Pursley I."/>
            <person name="Horton D.L."/>
            <person name="Alikhan N.F."/>
            <person name="Baker D."/>
            <person name="Gharbi K."/>
            <person name="Hall N."/>
            <person name="Watson M."/>
            <person name="Adriaenssens E.M."/>
            <person name="Foster-Nyarko E."/>
            <person name="Jarju S."/>
            <person name="Secka A."/>
            <person name="Antonio M."/>
            <person name="Oren A."/>
            <person name="Chaudhuri R.R."/>
            <person name="La Ragione R."/>
            <person name="Hildebrand F."/>
            <person name="Pallen M.J."/>
        </authorList>
    </citation>
    <scope>NUCLEOTIDE SEQUENCE</scope>
    <source>
        <strain evidence="8">ChiHjej13B12-4958</strain>
    </source>
</reference>
<evidence type="ECO:0000256" key="6">
    <source>
        <dbReference type="SAM" id="Phobius"/>
    </source>
</evidence>
<feature type="domain" description="Major facilitator superfamily (MFS) profile" evidence="7">
    <location>
        <begin position="9"/>
        <end position="387"/>
    </location>
</feature>
<dbReference type="GO" id="GO:0005886">
    <property type="term" value="C:plasma membrane"/>
    <property type="evidence" value="ECO:0007669"/>
    <property type="project" value="UniProtKB-SubCell"/>
</dbReference>
<evidence type="ECO:0000256" key="5">
    <source>
        <dbReference type="ARBA" id="ARBA00023136"/>
    </source>
</evidence>
<evidence type="ECO:0000256" key="3">
    <source>
        <dbReference type="ARBA" id="ARBA00022692"/>
    </source>
</evidence>
<dbReference type="Proteomes" id="UP000823858">
    <property type="component" value="Unassembled WGS sequence"/>
</dbReference>
<feature type="transmembrane region" description="Helical" evidence="6">
    <location>
        <begin position="272"/>
        <end position="289"/>
    </location>
</feature>
<sequence length="390" mass="40334">MGRRRRPIAILMLALGGFGIGTTEFVAMGLLNYIADDFSISEATAGHVITAYALGVVVGAPVITAFTGAMPRRRLVLILMGAFTVGNALSVLAGSYGLLMLSRFIAGIPHGAYFAAAALIAASMADAGQRGRAVAQVSMGLSVATVAGVPAAQWVGQTLGWNAAFAVVALIGLVTLIGLWYSLPHMTQMPATRPMTELSALVNPQVMLTLLLGTVGFGGMFCVYTYISWTMTERAGFPEGLMWLVLMVYGIGMVAGTFVGGRLADINVEGSIFGALVAMVVVLGAFYFTSTSAPLAIVNFGLVAMSGSVMTINLQTRLMDVAGKAQNLAASMNHSALNLANAAGAAVGGAVISAGYSYSAPALAGVGMALCGIVVFIPTYLLRRRSEARR</sequence>
<evidence type="ECO:0000256" key="1">
    <source>
        <dbReference type="ARBA" id="ARBA00004651"/>
    </source>
</evidence>
<dbReference type="InterPro" id="IPR050189">
    <property type="entry name" value="MFS_Efflux_Transporters"/>
</dbReference>
<gene>
    <name evidence="8" type="ORF">H9751_07895</name>
</gene>
<organism evidence="8 9">
    <name type="scientific">Candidatus Corynebacterium faecigallinarum</name>
    <dbReference type="NCBI Taxonomy" id="2838528"/>
    <lineage>
        <taxon>Bacteria</taxon>
        <taxon>Bacillati</taxon>
        <taxon>Actinomycetota</taxon>
        <taxon>Actinomycetes</taxon>
        <taxon>Mycobacteriales</taxon>
        <taxon>Corynebacteriaceae</taxon>
        <taxon>Corynebacterium</taxon>
    </lineage>
</organism>
<dbReference type="PROSITE" id="PS50850">
    <property type="entry name" value="MFS"/>
    <property type="match status" value="1"/>
</dbReference>
<feature type="transmembrane region" description="Helical" evidence="6">
    <location>
        <begin position="161"/>
        <end position="183"/>
    </location>
</feature>
<dbReference type="SUPFAM" id="SSF103473">
    <property type="entry name" value="MFS general substrate transporter"/>
    <property type="match status" value="1"/>
</dbReference>
<feature type="transmembrane region" description="Helical" evidence="6">
    <location>
        <begin position="47"/>
        <end position="68"/>
    </location>
</feature>
<keyword evidence="3 6" id="KW-0812">Transmembrane</keyword>
<dbReference type="InterPro" id="IPR036259">
    <property type="entry name" value="MFS_trans_sf"/>
</dbReference>
<dbReference type="AlphaFoldDB" id="A0A9D2QF73"/>
<comment type="caution">
    <text evidence="8">The sequence shown here is derived from an EMBL/GenBank/DDBJ whole genome shotgun (WGS) entry which is preliminary data.</text>
</comment>
<keyword evidence="4 6" id="KW-1133">Transmembrane helix</keyword>
<feature type="transmembrane region" description="Helical" evidence="6">
    <location>
        <begin position="12"/>
        <end position="35"/>
    </location>
</feature>
<dbReference type="InterPro" id="IPR001958">
    <property type="entry name" value="Tet-R_TetA/multi-R_MdtG-like"/>
</dbReference>
<feature type="transmembrane region" description="Helical" evidence="6">
    <location>
        <begin position="362"/>
        <end position="382"/>
    </location>
</feature>
<feature type="transmembrane region" description="Helical" evidence="6">
    <location>
        <begin position="104"/>
        <end position="122"/>
    </location>
</feature>
<accession>A0A9D2QF73</accession>
<dbReference type="Pfam" id="PF07690">
    <property type="entry name" value="MFS_1"/>
    <property type="match status" value="1"/>
</dbReference>
<evidence type="ECO:0000259" key="7">
    <source>
        <dbReference type="PROSITE" id="PS50850"/>
    </source>
</evidence>
<proteinExistence type="predicted"/>
<feature type="transmembrane region" description="Helical" evidence="6">
    <location>
        <begin position="241"/>
        <end position="260"/>
    </location>
</feature>
<reference evidence="8" key="2">
    <citation type="submission" date="2021-04" db="EMBL/GenBank/DDBJ databases">
        <authorList>
            <person name="Gilroy R."/>
        </authorList>
    </citation>
    <scope>NUCLEOTIDE SEQUENCE</scope>
    <source>
        <strain evidence="8">ChiHjej13B12-4958</strain>
    </source>
</reference>
<dbReference type="GO" id="GO:0022857">
    <property type="term" value="F:transmembrane transporter activity"/>
    <property type="evidence" value="ECO:0007669"/>
    <property type="project" value="InterPro"/>
</dbReference>
<evidence type="ECO:0000256" key="4">
    <source>
        <dbReference type="ARBA" id="ARBA00022989"/>
    </source>
</evidence>
<dbReference type="CDD" id="cd17324">
    <property type="entry name" value="MFS_NepI_like"/>
    <property type="match status" value="1"/>
</dbReference>
<dbReference type="EMBL" id="DWVP01000019">
    <property type="protein sequence ID" value="HJC85450.1"/>
    <property type="molecule type" value="Genomic_DNA"/>
</dbReference>
<evidence type="ECO:0000313" key="9">
    <source>
        <dbReference type="Proteomes" id="UP000823858"/>
    </source>
</evidence>
<feature type="transmembrane region" description="Helical" evidence="6">
    <location>
        <begin position="204"/>
        <end position="229"/>
    </location>
</feature>
<keyword evidence="5 6" id="KW-0472">Membrane</keyword>
<keyword evidence="2" id="KW-1003">Cell membrane</keyword>
<dbReference type="Gene3D" id="1.20.1250.20">
    <property type="entry name" value="MFS general substrate transporter like domains"/>
    <property type="match status" value="1"/>
</dbReference>
<name>A0A9D2QF73_9CORY</name>
<evidence type="ECO:0000256" key="2">
    <source>
        <dbReference type="ARBA" id="ARBA00022475"/>
    </source>
</evidence>
<feature type="transmembrane region" description="Helical" evidence="6">
    <location>
        <begin position="295"/>
        <end position="314"/>
    </location>
</feature>
<dbReference type="PRINTS" id="PR01035">
    <property type="entry name" value="TCRTETA"/>
</dbReference>
<feature type="transmembrane region" description="Helical" evidence="6">
    <location>
        <begin position="134"/>
        <end position="155"/>
    </location>
</feature>
<protein>
    <submittedName>
        <fullName evidence="8">MFS transporter</fullName>
    </submittedName>
</protein>
<dbReference type="InterPro" id="IPR020846">
    <property type="entry name" value="MFS_dom"/>
</dbReference>